<evidence type="ECO:0000313" key="6">
    <source>
        <dbReference type="EMBL" id="GIG91975.1"/>
    </source>
</evidence>
<feature type="domain" description="ABC transporter" evidence="5">
    <location>
        <begin position="16"/>
        <end position="267"/>
    </location>
</feature>
<dbReference type="InterPro" id="IPR017871">
    <property type="entry name" value="ABC_transporter-like_CS"/>
</dbReference>
<dbReference type="Proteomes" id="UP000646749">
    <property type="component" value="Unassembled WGS sequence"/>
</dbReference>
<evidence type="ECO:0000313" key="7">
    <source>
        <dbReference type="Proteomes" id="UP000646749"/>
    </source>
</evidence>
<evidence type="ECO:0000259" key="5">
    <source>
        <dbReference type="PROSITE" id="PS50893"/>
    </source>
</evidence>
<keyword evidence="2" id="KW-0547">Nucleotide-binding</keyword>
<dbReference type="RefSeq" id="WP_203870326.1">
    <property type="nucleotide sequence ID" value="NZ_BONW01000041.1"/>
</dbReference>
<evidence type="ECO:0000256" key="3">
    <source>
        <dbReference type="ARBA" id="ARBA00022840"/>
    </source>
</evidence>
<reference evidence="6 7" key="1">
    <citation type="submission" date="2021-01" db="EMBL/GenBank/DDBJ databases">
        <title>Whole genome shotgun sequence of Plantactinospora endophytica NBRC 110450.</title>
        <authorList>
            <person name="Komaki H."/>
            <person name="Tamura T."/>
        </authorList>
    </citation>
    <scope>NUCLEOTIDE SEQUENCE [LARGE SCALE GENOMIC DNA]</scope>
    <source>
        <strain evidence="6 7">NBRC 110450</strain>
    </source>
</reference>
<sequence length="392" mass="41593">MTPEPTHPTTTEPTVLDCADVVQEFRVKGRRPFRRATVSAVAGVSFSIARGETFALVGETGSGKSTLARTVIGAPGPVSGRITVSGRTVGRRRRAERGGRRTGGVQMVFQDPFSALDPRWTVERSVAEPLVTAGVRSVPERRRRVAEILHLVGLSASRFGGRRPRELSGGQAQRVAIARALVSRPDLVILDEPVTALDVSVQAQVLNLLFELKRRLSLTCLLIAHDLAVVRTLADRTGIMYLGRLCETAPTDELFANPAHPYTAALLSAIPPALDAETVRERIPVVGEQPSPLRPPSGCRFRTRCVHARQTCAESVPELREIAPGHRVACHFPLVGAPSTADRPADRGPSATDLPADPGPSLTGLPVDPGPSAAPAGPGPGPTSRTTAGEQG</sequence>
<protein>
    <submittedName>
        <fullName evidence="6">ABC transporter ATP-binding protein</fullName>
    </submittedName>
</protein>
<dbReference type="InterPro" id="IPR050319">
    <property type="entry name" value="ABC_transp_ATP-bind"/>
</dbReference>
<comment type="caution">
    <text evidence="6">The sequence shown here is derived from an EMBL/GenBank/DDBJ whole genome shotgun (WGS) entry which is preliminary data.</text>
</comment>
<dbReference type="CDD" id="cd03257">
    <property type="entry name" value="ABC_NikE_OppD_transporters"/>
    <property type="match status" value="1"/>
</dbReference>
<dbReference type="InterPro" id="IPR013563">
    <property type="entry name" value="Oligopep_ABC_C"/>
</dbReference>
<dbReference type="Pfam" id="PF08352">
    <property type="entry name" value="oligo_HPY"/>
    <property type="match status" value="1"/>
</dbReference>
<feature type="region of interest" description="Disordered" evidence="4">
    <location>
        <begin position="337"/>
        <end position="392"/>
    </location>
</feature>
<dbReference type="InterPro" id="IPR003593">
    <property type="entry name" value="AAA+_ATPase"/>
</dbReference>
<proteinExistence type="predicted"/>
<name>A0ABQ4EB58_9ACTN</name>
<dbReference type="NCBIfam" id="TIGR01727">
    <property type="entry name" value="oligo_HPY"/>
    <property type="match status" value="1"/>
</dbReference>
<dbReference type="GO" id="GO:0005524">
    <property type="term" value="F:ATP binding"/>
    <property type="evidence" value="ECO:0007669"/>
    <property type="project" value="UniProtKB-KW"/>
</dbReference>
<dbReference type="InterPro" id="IPR027417">
    <property type="entry name" value="P-loop_NTPase"/>
</dbReference>
<dbReference type="Gene3D" id="3.40.50.300">
    <property type="entry name" value="P-loop containing nucleotide triphosphate hydrolases"/>
    <property type="match status" value="1"/>
</dbReference>
<dbReference type="SUPFAM" id="SSF52540">
    <property type="entry name" value="P-loop containing nucleoside triphosphate hydrolases"/>
    <property type="match status" value="1"/>
</dbReference>
<dbReference type="PROSITE" id="PS50893">
    <property type="entry name" value="ABC_TRANSPORTER_2"/>
    <property type="match status" value="1"/>
</dbReference>
<evidence type="ECO:0000256" key="2">
    <source>
        <dbReference type="ARBA" id="ARBA00022741"/>
    </source>
</evidence>
<keyword evidence="3 6" id="KW-0067">ATP-binding</keyword>
<evidence type="ECO:0000256" key="1">
    <source>
        <dbReference type="ARBA" id="ARBA00022448"/>
    </source>
</evidence>
<dbReference type="PANTHER" id="PTHR43776">
    <property type="entry name" value="TRANSPORT ATP-BINDING PROTEIN"/>
    <property type="match status" value="1"/>
</dbReference>
<accession>A0ABQ4EB58</accession>
<dbReference type="InterPro" id="IPR003439">
    <property type="entry name" value="ABC_transporter-like_ATP-bd"/>
</dbReference>
<dbReference type="EMBL" id="BONW01000041">
    <property type="protein sequence ID" value="GIG91975.1"/>
    <property type="molecule type" value="Genomic_DNA"/>
</dbReference>
<keyword evidence="7" id="KW-1185">Reference proteome</keyword>
<keyword evidence="1" id="KW-0813">Transport</keyword>
<feature type="compositionally biased region" description="Low complexity" evidence="4">
    <location>
        <begin position="370"/>
        <end position="392"/>
    </location>
</feature>
<organism evidence="6 7">
    <name type="scientific">Plantactinospora endophytica</name>
    <dbReference type="NCBI Taxonomy" id="673535"/>
    <lineage>
        <taxon>Bacteria</taxon>
        <taxon>Bacillati</taxon>
        <taxon>Actinomycetota</taxon>
        <taxon>Actinomycetes</taxon>
        <taxon>Micromonosporales</taxon>
        <taxon>Micromonosporaceae</taxon>
        <taxon>Plantactinospora</taxon>
    </lineage>
</organism>
<dbReference type="SMART" id="SM00382">
    <property type="entry name" value="AAA"/>
    <property type="match status" value="1"/>
</dbReference>
<evidence type="ECO:0000256" key="4">
    <source>
        <dbReference type="SAM" id="MobiDB-lite"/>
    </source>
</evidence>
<gene>
    <name evidence="6" type="ORF">Pen02_69110</name>
</gene>
<dbReference type="PANTHER" id="PTHR43776:SF8">
    <property type="entry name" value="ABC TRANSPORTER, ATP-BINDING PROTEIN"/>
    <property type="match status" value="1"/>
</dbReference>
<dbReference type="PROSITE" id="PS00211">
    <property type="entry name" value="ABC_TRANSPORTER_1"/>
    <property type="match status" value="1"/>
</dbReference>
<dbReference type="Pfam" id="PF00005">
    <property type="entry name" value="ABC_tran"/>
    <property type="match status" value="1"/>
</dbReference>